<dbReference type="AlphaFoldDB" id="F5YP51"/>
<dbReference type="InterPro" id="IPR011990">
    <property type="entry name" value="TPR-like_helical_dom_sf"/>
</dbReference>
<dbReference type="STRING" id="545694.TREPR_3842"/>
<feature type="domain" description="DUF5107" evidence="1">
    <location>
        <begin position="73"/>
        <end position="373"/>
    </location>
</feature>
<evidence type="ECO:0000313" key="2">
    <source>
        <dbReference type="EMBL" id="AEF84523.1"/>
    </source>
</evidence>
<accession>F5YP51</accession>
<dbReference type="Pfam" id="PF17128">
    <property type="entry name" value="DUF5107"/>
    <property type="match status" value="1"/>
</dbReference>
<keyword evidence="3" id="KW-1185">Reference proteome</keyword>
<protein>
    <recommendedName>
        <fullName evidence="1">DUF5107 domain-containing protein</fullName>
    </recommendedName>
</protein>
<evidence type="ECO:0000313" key="3">
    <source>
        <dbReference type="Proteomes" id="UP000009223"/>
    </source>
</evidence>
<dbReference type="Gene3D" id="1.25.40.10">
    <property type="entry name" value="Tetratricopeptide repeat domain"/>
    <property type="match status" value="1"/>
</dbReference>
<reference evidence="3" key="1">
    <citation type="submission" date="2009-12" db="EMBL/GenBank/DDBJ databases">
        <title>Complete sequence of Treponema primitia strain ZAS-2.</title>
        <authorList>
            <person name="Tetu S.G."/>
            <person name="Matson E."/>
            <person name="Ren Q."/>
            <person name="Seshadri R."/>
            <person name="Elbourne L."/>
            <person name="Hassan K.A."/>
            <person name="Durkin A."/>
            <person name="Radune D."/>
            <person name="Mohamoud Y."/>
            <person name="Shay R."/>
            <person name="Jin S."/>
            <person name="Zhang X."/>
            <person name="Lucey K."/>
            <person name="Ballor N.R."/>
            <person name="Ottesen E."/>
            <person name="Rosenthal R."/>
            <person name="Allen A."/>
            <person name="Leadbetter J.R."/>
            <person name="Paulsen I.T."/>
        </authorList>
    </citation>
    <scope>NUCLEOTIDE SEQUENCE [LARGE SCALE GENOMIC DNA]</scope>
    <source>
        <strain evidence="3">ATCC BAA-887 / DSM 12427 / ZAS-2</strain>
    </source>
</reference>
<dbReference type="SUPFAM" id="SSF48452">
    <property type="entry name" value="TPR-like"/>
    <property type="match status" value="1"/>
</dbReference>
<dbReference type="eggNOG" id="COG0457">
    <property type="taxonomic scope" value="Bacteria"/>
</dbReference>
<organism evidence="2 3">
    <name type="scientific">Treponema primitia (strain ATCC BAA-887 / DSM 12427 / ZAS-2)</name>
    <dbReference type="NCBI Taxonomy" id="545694"/>
    <lineage>
        <taxon>Bacteria</taxon>
        <taxon>Pseudomonadati</taxon>
        <taxon>Spirochaetota</taxon>
        <taxon>Spirochaetia</taxon>
        <taxon>Spirochaetales</taxon>
        <taxon>Treponemataceae</taxon>
        <taxon>Treponema</taxon>
    </lineage>
</organism>
<sequence length="758" mass="83296">MPGKTSVRTDWLFLKGSPRGLLPGMLPPDPGLGALANPQPLFRDPAPDLPVAAAFGFPEDKHATFGSETAFRILPYTRQDRYNRELEDLELPSVVLENDFLKAEFIPALGGRLWSLYDKTAKRDILYRNPVFRPANLAIRDAWFSGGIEWNIGRLGHSVHTCAPVFAGVLETAATGGAPSSGPVLRIWEFERQTRLFWRIEFTLADEVPVLYAAVCVENPDPVTKPLYWWTNAAVPQKPGVRVLSATDEVIYFVPGTGKMKTMGGAKLPELPTMPGADTSYPARFTYSNEYFFQNDRTIQDNSNNADQAYPWEIAVYEDGYAYAEASTAPLLYRKMFCWGSGPGGRRWQDFLSLKGEEYLEVQAGLAPTQLHTAEIAGDSVVDWVQGFTALNLDPAEAHQKDYAAAGAYSGAQLADRISRADLGQALEAARRRWETPVSSCLALGSGWGALETELRHASGTVADSAPCMSQGLVFSGAVESAPGMSQGLGFSGAVDSVPGIPRGLSFPGASIGEDERPWLELITKGALPMRPVEEGPGGFVVDETWERLLMKSPGREGDWLTPYHLGVIALERGDAARARACWEESLKGAENPWAYRNLGVVFLRENKPAEALDQYRKIFSRFGGGDAVSLDRSFAEEYVTLLMEQGLDVEAAAVLDAWVSGGEPRFMAEDSGPLTDALAKLAFARRDDALLDTLFSREPAHIREANTTLIDLWISREARRLGERENLSTAEAEEQIKRRVALGELSPPMEIDFRMFT</sequence>
<evidence type="ECO:0000259" key="1">
    <source>
        <dbReference type="Pfam" id="PF17128"/>
    </source>
</evidence>
<dbReference type="InterPro" id="IPR033396">
    <property type="entry name" value="DUF5107"/>
</dbReference>
<dbReference type="Proteomes" id="UP000009223">
    <property type="component" value="Chromosome"/>
</dbReference>
<gene>
    <name evidence="2" type="ordered locus">TREPR_3842</name>
</gene>
<reference evidence="2 3" key="2">
    <citation type="journal article" date="2011" name="ISME J.">
        <title>RNA-seq reveals cooperative metabolic interactions between two termite-gut spirochete species in co-culture.</title>
        <authorList>
            <person name="Rosenthal A.Z."/>
            <person name="Matson E.G."/>
            <person name="Eldar A."/>
            <person name="Leadbetter J.R."/>
        </authorList>
    </citation>
    <scope>NUCLEOTIDE SEQUENCE [LARGE SCALE GENOMIC DNA]</scope>
    <source>
        <strain evidence="3">ATCC BAA-887 / DSM 12427 / ZAS-2</strain>
    </source>
</reference>
<dbReference type="RefSeq" id="WP_015706497.1">
    <property type="nucleotide sequence ID" value="NC_015578.1"/>
</dbReference>
<dbReference type="OrthoDB" id="174931at2"/>
<dbReference type="HOGENOM" id="CLU_028176_0_0_12"/>
<proteinExistence type="predicted"/>
<dbReference type="EMBL" id="CP001843">
    <property type="protein sequence ID" value="AEF84523.1"/>
    <property type="molecule type" value="Genomic_DNA"/>
</dbReference>
<name>F5YP51_TREPZ</name>
<dbReference type="KEGG" id="tpi:TREPR_3842"/>